<dbReference type="InterPro" id="IPR036866">
    <property type="entry name" value="RibonucZ/Hydroxyglut_hydro"/>
</dbReference>
<dbReference type="GO" id="GO:0016787">
    <property type="term" value="F:hydrolase activity"/>
    <property type="evidence" value="ECO:0007669"/>
    <property type="project" value="UniProtKB-KW"/>
</dbReference>
<dbReference type="SMART" id="SM00849">
    <property type="entry name" value="Lactamase_B"/>
    <property type="match status" value="1"/>
</dbReference>
<dbReference type="InterPro" id="IPR001279">
    <property type="entry name" value="Metallo-B-lactamas"/>
</dbReference>
<evidence type="ECO:0000256" key="2">
    <source>
        <dbReference type="ARBA" id="ARBA00022723"/>
    </source>
</evidence>
<comment type="similarity">
    <text evidence="1">Belongs to the metallo-beta-lactamase superfamily.</text>
</comment>
<dbReference type="Pfam" id="PF00753">
    <property type="entry name" value="Lactamase_B"/>
    <property type="match status" value="1"/>
</dbReference>
<feature type="signal peptide" evidence="5">
    <location>
        <begin position="1"/>
        <end position="27"/>
    </location>
</feature>
<feature type="chain" id="PRO_5032637031" evidence="5">
    <location>
        <begin position="28"/>
        <end position="326"/>
    </location>
</feature>
<keyword evidence="3 7" id="KW-0378">Hydrolase</keyword>
<dbReference type="PANTHER" id="PTHR42978:SF6">
    <property type="entry name" value="QUORUM-QUENCHING LACTONASE YTNP-RELATED"/>
    <property type="match status" value="1"/>
</dbReference>
<reference evidence="7 8" key="1">
    <citation type="submission" date="2018-05" db="EMBL/GenBank/DDBJ databases">
        <title>Acuticoccus sediminis sp. nov., isolated from deep-sea sediment of Indian Ocean.</title>
        <authorList>
            <person name="Liu X."/>
            <person name="Lai Q."/>
            <person name="Du Y."/>
            <person name="Sun F."/>
            <person name="Zhang X."/>
            <person name="Wang S."/>
            <person name="Shao Z."/>
        </authorList>
    </citation>
    <scope>NUCLEOTIDE SEQUENCE [LARGE SCALE GENOMIC DNA]</scope>
    <source>
        <strain evidence="7 8">PTG4-2</strain>
    </source>
</reference>
<dbReference type="PANTHER" id="PTHR42978">
    <property type="entry name" value="QUORUM-QUENCHING LACTONASE YTNP-RELATED-RELATED"/>
    <property type="match status" value="1"/>
</dbReference>
<sequence>MSMSINRRHLMCAAAAAGTVAALPLTAARAQTPPVKPTMKQAPAFRRFSLGDWVVTAVADGGITMNAGVLPEFSEAQFAEAMEKAFLPADAFPASINTFLLQNGDRTILVDTGGSSRMGPTVGRTLGNLAAAGVEPGDIDTVLITHMHGDHIGGLIDGDGAAVFPNAEVVVRDSELAFWTDPEQASSVPERQRGTIEAATAVANAYEGNLTTFADDVAVVDGIEAMALYGHTPGHTGYRLEGGGQTLLIWGDIVHIAPVQLPDPSVYIGFDVTPEEAVATRQKLLDMVATERMMIAGMHMPFPAFGHIARDGDGYAFAPAYWQYSL</sequence>
<dbReference type="Proteomes" id="UP000249590">
    <property type="component" value="Unassembled WGS sequence"/>
</dbReference>
<dbReference type="PROSITE" id="PS51318">
    <property type="entry name" value="TAT"/>
    <property type="match status" value="1"/>
</dbReference>
<proteinExistence type="inferred from homology"/>
<dbReference type="AlphaFoldDB" id="A0A8B2P140"/>
<keyword evidence="5" id="KW-0732">Signal</keyword>
<evidence type="ECO:0000313" key="8">
    <source>
        <dbReference type="Proteomes" id="UP000249590"/>
    </source>
</evidence>
<dbReference type="CDD" id="cd07720">
    <property type="entry name" value="OPHC2-like_MBL-fold"/>
    <property type="match status" value="1"/>
</dbReference>
<evidence type="ECO:0000259" key="6">
    <source>
        <dbReference type="SMART" id="SM00849"/>
    </source>
</evidence>
<evidence type="ECO:0000256" key="4">
    <source>
        <dbReference type="ARBA" id="ARBA00022833"/>
    </source>
</evidence>
<evidence type="ECO:0000256" key="1">
    <source>
        <dbReference type="ARBA" id="ARBA00007749"/>
    </source>
</evidence>
<keyword evidence="8" id="KW-1185">Reference proteome</keyword>
<dbReference type="GO" id="GO:0046872">
    <property type="term" value="F:metal ion binding"/>
    <property type="evidence" value="ECO:0007669"/>
    <property type="project" value="UniProtKB-KW"/>
</dbReference>
<dbReference type="EMBL" id="QHHQ01000001">
    <property type="protein sequence ID" value="RAI03866.1"/>
    <property type="molecule type" value="Genomic_DNA"/>
</dbReference>
<keyword evidence="2" id="KW-0479">Metal-binding</keyword>
<accession>A0A8B2P140</accession>
<dbReference type="InterPro" id="IPR006311">
    <property type="entry name" value="TAT_signal"/>
</dbReference>
<evidence type="ECO:0000256" key="5">
    <source>
        <dbReference type="SAM" id="SignalP"/>
    </source>
</evidence>
<evidence type="ECO:0000256" key="3">
    <source>
        <dbReference type="ARBA" id="ARBA00022801"/>
    </source>
</evidence>
<dbReference type="InterPro" id="IPR051013">
    <property type="entry name" value="MBL_superfamily_lactonases"/>
</dbReference>
<dbReference type="OrthoDB" id="9773738at2"/>
<gene>
    <name evidence="7" type="ORF">DLJ53_05185</name>
</gene>
<protein>
    <submittedName>
        <fullName evidence="7">MBL fold metallo-hydrolase</fullName>
    </submittedName>
</protein>
<organism evidence="7 8">
    <name type="scientific">Acuticoccus sediminis</name>
    <dbReference type="NCBI Taxonomy" id="2184697"/>
    <lineage>
        <taxon>Bacteria</taxon>
        <taxon>Pseudomonadati</taxon>
        <taxon>Pseudomonadota</taxon>
        <taxon>Alphaproteobacteria</taxon>
        <taxon>Hyphomicrobiales</taxon>
        <taxon>Amorphaceae</taxon>
        <taxon>Acuticoccus</taxon>
    </lineage>
</organism>
<keyword evidence="4" id="KW-0862">Zinc</keyword>
<dbReference type="Gene3D" id="3.60.15.10">
    <property type="entry name" value="Ribonuclease Z/Hydroxyacylglutathione hydrolase-like"/>
    <property type="match status" value="1"/>
</dbReference>
<name>A0A8B2P140_9HYPH</name>
<comment type="caution">
    <text evidence="7">The sequence shown here is derived from an EMBL/GenBank/DDBJ whole genome shotgun (WGS) entry which is preliminary data.</text>
</comment>
<dbReference type="SUPFAM" id="SSF56281">
    <property type="entry name" value="Metallo-hydrolase/oxidoreductase"/>
    <property type="match status" value="1"/>
</dbReference>
<feature type="domain" description="Metallo-beta-lactamase" evidence="6">
    <location>
        <begin position="95"/>
        <end position="298"/>
    </location>
</feature>
<evidence type="ECO:0000313" key="7">
    <source>
        <dbReference type="EMBL" id="RAI03866.1"/>
    </source>
</evidence>
<dbReference type="RefSeq" id="WP_111342905.1">
    <property type="nucleotide sequence ID" value="NZ_QHHQ01000001.1"/>
</dbReference>